<evidence type="ECO:0000313" key="1">
    <source>
        <dbReference type="EMBL" id="PPJ35971.1"/>
    </source>
</evidence>
<organism evidence="1 2">
    <name type="scientific">Nocardia nova</name>
    <dbReference type="NCBI Taxonomy" id="37330"/>
    <lineage>
        <taxon>Bacteria</taxon>
        <taxon>Bacillati</taxon>
        <taxon>Actinomycetota</taxon>
        <taxon>Actinomycetes</taxon>
        <taxon>Mycobacteriales</taxon>
        <taxon>Nocardiaceae</taxon>
        <taxon>Nocardia</taxon>
    </lineage>
</organism>
<dbReference type="OrthoDB" id="4550782at2"/>
<dbReference type="EMBL" id="PSZC01000017">
    <property type="protein sequence ID" value="PPJ35971.1"/>
    <property type="molecule type" value="Genomic_DNA"/>
</dbReference>
<dbReference type="AlphaFoldDB" id="A0A2S6AL57"/>
<dbReference type="Proteomes" id="UP000239874">
    <property type="component" value="Unassembled WGS sequence"/>
</dbReference>
<gene>
    <name evidence="1" type="ORF">C5E45_23005</name>
</gene>
<comment type="caution">
    <text evidence="1">The sequence shown here is derived from an EMBL/GenBank/DDBJ whole genome shotgun (WGS) entry which is preliminary data.</text>
</comment>
<protein>
    <submittedName>
        <fullName evidence="1">Uncharacterized protein</fullName>
    </submittedName>
</protein>
<accession>A0A2S6AL57</accession>
<dbReference type="RefSeq" id="WP_104375090.1">
    <property type="nucleotide sequence ID" value="NZ_PSZC01000017.1"/>
</dbReference>
<evidence type="ECO:0000313" key="2">
    <source>
        <dbReference type="Proteomes" id="UP000239874"/>
    </source>
</evidence>
<name>A0A2S6AL57_9NOCA</name>
<sequence>MNPVMEHFLLFGISDDWAPVAEFEKAVRRFYPDRYSRDFVLDVIRQFTEAGYIRLGAFPGGGRLWEPWDVSIDEGIHRIATGYNNVSGYLEIPEDQIGSSEIFRAEITNQGRKRLELLGNPYEKYGDPWHDDPYLTAEEWGYPPYHG</sequence>
<reference evidence="1 2" key="1">
    <citation type="submission" date="2018-02" db="EMBL/GenBank/DDBJ databases">
        <title>8 Nocardia nova and 1 Nocardia cyriacigeorgica strain used for evolution to TMP-SMX.</title>
        <authorList>
            <person name="Mehta H."/>
            <person name="Weng J."/>
            <person name="Shamoo Y."/>
        </authorList>
    </citation>
    <scope>NUCLEOTIDE SEQUENCE [LARGE SCALE GENOMIC DNA]</scope>
    <source>
        <strain evidence="1 2">MDA3139</strain>
    </source>
</reference>
<proteinExistence type="predicted"/>